<name>A0A918N3W7_9FLAO</name>
<proteinExistence type="predicted"/>
<sequence>MLSDTTNAYESLIWGNKKNSKFVTCSFRKRVIEIAKNLGLPQKNNKGANWLMTVMALETEGTFDPSIKNKDGYVGLIQFGESTAKDMGTTQKQLQKMTALKQLDYVEKHISRKKDKIKTQDKNTY</sequence>
<evidence type="ECO:0000313" key="2">
    <source>
        <dbReference type="EMBL" id="GGX17585.1"/>
    </source>
</evidence>
<dbReference type="RefSeq" id="WP_027414295.1">
    <property type="nucleotide sequence ID" value="NZ_BMWS01000011.1"/>
</dbReference>
<organism evidence="2 3">
    <name type="scientific">Aquimarina muelleri</name>
    <dbReference type="NCBI Taxonomy" id="279356"/>
    <lineage>
        <taxon>Bacteria</taxon>
        <taxon>Pseudomonadati</taxon>
        <taxon>Bacteroidota</taxon>
        <taxon>Flavobacteriia</taxon>
        <taxon>Flavobacteriales</taxon>
        <taxon>Flavobacteriaceae</taxon>
        <taxon>Aquimarina</taxon>
    </lineage>
</organism>
<protein>
    <recommendedName>
        <fullName evidence="1">Transglycosylase SLT domain-containing protein</fullName>
    </recommendedName>
</protein>
<accession>A0A918N3W7</accession>
<dbReference type="InterPro" id="IPR008258">
    <property type="entry name" value="Transglycosylase_SLT_dom_1"/>
</dbReference>
<evidence type="ECO:0000313" key="3">
    <source>
        <dbReference type="Proteomes" id="UP000601108"/>
    </source>
</evidence>
<dbReference type="Pfam" id="PF01464">
    <property type="entry name" value="SLT"/>
    <property type="match status" value="1"/>
</dbReference>
<keyword evidence="3" id="KW-1185">Reference proteome</keyword>
<dbReference type="EMBL" id="BMWS01000011">
    <property type="protein sequence ID" value="GGX17585.1"/>
    <property type="molecule type" value="Genomic_DNA"/>
</dbReference>
<feature type="domain" description="Transglycosylase SLT" evidence="1">
    <location>
        <begin position="46"/>
        <end position="95"/>
    </location>
</feature>
<comment type="caution">
    <text evidence="2">The sequence shown here is derived from an EMBL/GenBank/DDBJ whole genome shotgun (WGS) entry which is preliminary data.</text>
</comment>
<reference evidence="2 3" key="1">
    <citation type="journal article" date="2014" name="Int. J. Syst. Evol. Microbiol.">
        <title>Complete genome sequence of Corynebacterium casei LMG S-19264T (=DSM 44701T), isolated from a smear-ripened cheese.</title>
        <authorList>
            <consortium name="US DOE Joint Genome Institute (JGI-PGF)"/>
            <person name="Walter F."/>
            <person name="Albersmeier A."/>
            <person name="Kalinowski J."/>
            <person name="Ruckert C."/>
        </authorList>
    </citation>
    <scope>NUCLEOTIDE SEQUENCE [LARGE SCALE GENOMIC DNA]</scope>
    <source>
        <strain evidence="2 3">KCTC 12285</strain>
    </source>
</reference>
<dbReference type="AlphaFoldDB" id="A0A918N3W7"/>
<dbReference type="Proteomes" id="UP000601108">
    <property type="component" value="Unassembled WGS sequence"/>
</dbReference>
<gene>
    <name evidence="2" type="ORF">GCM10007384_18720</name>
</gene>
<evidence type="ECO:0000259" key="1">
    <source>
        <dbReference type="Pfam" id="PF01464"/>
    </source>
</evidence>